<dbReference type="Pfam" id="PF01183">
    <property type="entry name" value="Glyco_hydro_25"/>
    <property type="match status" value="1"/>
</dbReference>
<evidence type="ECO:0000256" key="2">
    <source>
        <dbReference type="ARBA" id="ARBA00022801"/>
    </source>
</evidence>
<dbReference type="InterPro" id="IPR017853">
    <property type="entry name" value="GH"/>
</dbReference>
<reference evidence="5 6" key="1">
    <citation type="submission" date="2021-07" db="EMBL/GenBank/DDBJ databases">
        <title>Clostridium weizhouense sp. nov., an anaerobic bacterium isolated from activated sludge of Petroleum wastewater.</title>
        <authorList>
            <person name="Li Q."/>
        </authorList>
    </citation>
    <scope>NUCLEOTIDE SEQUENCE [LARGE SCALE GENOMIC DNA]</scope>
    <source>
        <strain evidence="5 6">YB-6</strain>
    </source>
</reference>
<protein>
    <recommendedName>
        <fullName evidence="4">Lysozyme</fullName>
        <ecNumber evidence="4">3.2.1.17</ecNumber>
    </recommendedName>
</protein>
<dbReference type="InterPro" id="IPR002053">
    <property type="entry name" value="Glyco_hydro_25"/>
</dbReference>
<dbReference type="PROSITE" id="PS00953">
    <property type="entry name" value="GLYCOSYL_HYDROL_F25_1"/>
    <property type="match status" value="1"/>
</dbReference>
<dbReference type="PROSITE" id="PS51904">
    <property type="entry name" value="GLYCOSYL_HYDROL_F25_2"/>
    <property type="match status" value="1"/>
</dbReference>
<dbReference type="Proteomes" id="UP001519921">
    <property type="component" value="Unassembled WGS sequence"/>
</dbReference>
<evidence type="ECO:0000313" key="5">
    <source>
        <dbReference type="EMBL" id="MBW6409995.1"/>
    </source>
</evidence>
<dbReference type="Gene3D" id="3.20.20.80">
    <property type="entry name" value="Glycosidases"/>
    <property type="match status" value="1"/>
</dbReference>
<gene>
    <name evidence="5" type="ORF">KYD98_07800</name>
</gene>
<dbReference type="CDD" id="cd06525">
    <property type="entry name" value="GH25_Lyc-like"/>
    <property type="match status" value="1"/>
</dbReference>
<comment type="caution">
    <text evidence="5">The sequence shown here is derived from an EMBL/GenBank/DDBJ whole genome shotgun (WGS) entry which is preliminary data.</text>
</comment>
<dbReference type="SUPFAM" id="SSF51445">
    <property type="entry name" value="(Trans)glycosidases"/>
    <property type="match status" value="1"/>
</dbReference>
<keyword evidence="2 4" id="KW-0378">Hydrolase</keyword>
<keyword evidence="6" id="KW-1185">Reference proteome</keyword>
<comment type="catalytic activity">
    <reaction evidence="4">
        <text>Hydrolysis of (1-&gt;4)-beta-linkages between N-acetylmuramic acid and N-acetyl-D-glucosamine residues in a peptidoglycan and between N-acetyl-D-glucosamine residues in chitodextrins.</text>
        <dbReference type="EC" id="3.2.1.17"/>
    </reaction>
</comment>
<dbReference type="GO" id="GO:0016787">
    <property type="term" value="F:hydrolase activity"/>
    <property type="evidence" value="ECO:0007669"/>
    <property type="project" value="UniProtKB-KW"/>
</dbReference>
<dbReference type="InterPro" id="IPR008270">
    <property type="entry name" value="Glyco_hydro_25_AS"/>
</dbReference>
<evidence type="ECO:0000256" key="1">
    <source>
        <dbReference type="ARBA" id="ARBA00010646"/>
    </source>
</evidence>
<evidence type="ECO:0000256" key="3">
    <source>
        <dbReference type="ARBA" id="ARBA00023295"/>
    </source>
</evidence>
<dbReference type="EC" id="3.2.1.17" evidence="4"/>
<dbReference type="PANTHER" id="PTHR34135">
    <property type="entry name" value="LYSOZYME"/>
    <property type="match status" value="1"/>
</dbReference>
<keyword evidence="3 4" id="KW-0326">Glycosidase</keyword>
<sequence>MKGIDISNHNGEIDFDKVKKSGIELVYIKATEGTTYQDQYLEKNYSEALKQDLKVGFYHFLVGSSSPETQAENFYNNIVNKQNDLKPCLDIEVNNFDVMDYALRFIKKFESLCNLPLCIYTGPYFANDNLDDRLAKYACWIAHYGVDTPMQTKIWKNNYAGHQFTEKGRVDGINTYVDMNNFNEDILINNKKTGYIITNYLPNGYRGNREFEGVDLEYVLSYFENVRCYIKHNDNGIWIETQILPMSKCQELKDKLGSWYYEIRQ</sequence>
<evidence type="ECO:0000313" key="6">
    <source>
        <dbReference type="Proteomes" id="UP001519921"/>
    </source>
</evidence>
<dbReference type="EMBL" id="JAHXPT010000004">
    <property type="protein sequence ID" value="MBW6409995.1"/>
    <property type="molecule type" value="Genomic_DNA"/>
</dbReference>
<dbReference type="SMART" id="SM00641">
    <property type="entry name" value="Glyco_25"/>
    <property type="match status" value="1"/>
</dbReference>
<dbReference type="InterPro" id="IPR018077">
    <property type="entry name" value="Glyco_hydro_fam25_subgr"/>
</dbReference>
<evidence type="ECO:0000256" key="4">
    <source>
        <dbReference type="RuleBase" id="RU361176"/>
    </source>
</evidence>
<dbReference type="RefSeq" id="WP_219779049.1">
    <property type="nucleotide sequence ID" value="NZ_JAHXPT010000004.1"/>
</dbReference>
<name>A0ABS7AR81_9CLOT</name>
<comment type="similarity">
    <text evidence="1 4">Belongs to the glycosyl hydrolase 25 family.</text>
</comment>
<accession>A0ABS7AR81</accession>
<organism evidence="5 6">
    <name type="scientific">Clostridium weizhouense</name>
    <dbReference type="NCBI Taxonomy" id="2859781"/>
    <lineage>
        <taxon>Bacteria</taxon>
        <taxon>Bacillati</taxon>
        <taxon>Bacillota</taxon>
        <taxon>Clostridia</taxon>
        <taxon>Eubacteriales</taxon>
        <taxon>Clostridiaceae</taxon>
        <taxon>Clostridium</taxon>
    </lineage>
</organism>
<dbReference type="PANTHER" id="PTHR34135:SF2">
    <property type="entry name" value="LYSOZYME"/>
    <property type="match status" value="1"/>
</dbReference>
<proteinExistence type="inferred from homology"/>